<evidence type="ECO:0000256" key="1">
    <source>
        <dbReference type="ARBA" id="ARBA00022679"/>
    </source>
</evidence>
<organism evidence="4 5">
    <name type="scientific">Vitrella brassicaformis (strain CCMP3155)</name>
    <dbReference type="NCBI Taxonomy" id="1169540"/>
    <lineage>
        <taxon>Eukaryota</taxon>
        <taxon>Sar</taxon>
        <taxon>Alveolata</taxon>
        <taxon>Colpodellida</taxon>
        <taxon>Vitrellaceae</taxon>
        <taxon>Vitrella</taxon>
    </lineage>
</organism>
<dbReference type="EMBL" id="CDMY01000283">
    <property type="protein sequence ID" value="CEL99543.1"/>
    <property type="molecule type" value="Genomic_DNA"/>
</dbReference>
<sequence>MVTIRLLSVDDLFKFNNVNLDAFTETFRTDFYLHYLTNWPECCVVAATPDDTIAGYIIGKVEGSNDSWHGHVTALSIAPDFRKTGLAQRLMAYLEDVCDRIHGCFFMDLFVRPSNTVAVRFYRKLGYVVWRVVSGYYSGSEDAYDMRRPLARDRDGKSIADAHDFKTRGIKA</sequence>
<evidence type="ECO:0000313" key="4">
    <source>
        <dbReference type="EMBL" id="CEL99543.1"/>
    </source>
</evidence>
<protein>
    <recommendedName>
        <fullName evidence="3">N-acetyltransferase domain-containing protein</fullName>
    </recommendedName>
</protein>
<dbReference type="Gene3D" id="3.40.630.30">
    <property type="match status" value="1"/>
</dbReference>
<accession>A0A0G4EQM9</accession>
<dbReference type="Proteomes" id="UP000041254">
    <property type="component" value="Unassembled WGS sequence"/>
</dbReference>
<dbReference type="FunCoup" id="A0A0G4EQM9">
    <property type="interactions" value="478"/>
</dbReference>
<dbReference type="SUPFAM" id="SSF55729">
    <property type="entry name" value="Acyl-CoA N-acyltransferases (Nat)"/>
    <property type="match status" value="1"/>
</dbReference>
<dbReference type="Pfam" id="PF00583">
    <property type="entry name" value="Acetyltransf_1"/>
    <property type="match status" value="1"/>
</dbReference>
<name>A0A0G4EQM9_VITBC</name>
<keyword evidence="1" id="KW-0808">Transferase</keyword>
<evidence type="ECO:0000313" key="5">
    <source>
        <dbReference type="Proteomes" id="UP000041254"/>
    </source>
</evidence>
<dbReference type="InterPro" id="IPR016181">
    <property type="entry name" value="Acyl_CoA_acyltransferase"/>
</dbReference>
<dbReference type="PANTHER" id="PTHR45910">
    <property type="entry name" value="N-ALPHA-ACETYLTRANSFERASE 20"/>
    <property type="match status" value="1"/>
</dbReference>
<dbReference type="OrthoDB" id="10264728at2759"/>
<dbReference type="InterPro" id="IPR000182">
    <property type="entry name" value="GNAT_dom"/>
</dbReference>
<feature type="domain" description="N-acetyltransferase" evidence="3">
    <location>
        <begin position="2"/>
        <end position="151"/>
    </location>
</feature>
<dbReference type="PROSITE" id="PS51186">
    <property type="entry name" value="GNAT"/>
    <property type="match status" value="1"/>
</dbReference>
<gene>
    <name evidence="4" type="ORF">Vbra_12611</name>
</gene>
<keyword evidence="2" id="KW-0012">Acyltransferase</keyword>
<dbReference type="STRING" id="1169540.A0A0G4EQM9"/>
<dbReference type="PhylomeDB" id="A0A0G4EQM9"/>
<dbReference type="AlphaFoldDB" id="A0A0G4EQM9"/>
<dbReference type="PANTHER" id="PTHR45910:SF1">
    <property type="entry name" value="N-ALPHA-ACETYLTRANSFERASE 20"/>
    <property type="match status" value="1"/>
</dbReference>
<dbReference type="OMA" id="EQHPSMR"/>
<dbReference type="CDD" id="cd04301">
    <property type="entry name" value="NAT_SF"/>
    <property type="match status" value="1"/>
</dbReference>
<dbReference type="InParanoid" id="A0A0G4EQM9"/>
<dbReference type="GO" id="GO:0031416">
    <property type="term" value="C:NatB complex"/>
    <property type="evidence" value="ECO:0007669"/>
    <property type="project" value="TreeGrafter"/>
</dbReference>
<evidence type="ECO:0000259" key="3">
    <source>
        <dbReference type="PROSITE" id="PS51186"/>
    </source>
</evidence>
<dbReference type="VEuPathDB" id="CryptoDB:Vbra_12611"/>
<reference evidence="4 5" key="1">
    <citation type="submission" date="2014-11" db="EMBL/GenBank/DDBJ databases">
        <authorList>
            <person name="Zhu J."/>
            <person name="Qi W."/>
            <person name="Song R."/>
        </authorList>
    </citation>
    <scope>NUCLEOTIDE SEQUENCE [LARGE SCALE GENOMIC DNA]</scope>
</reference>
<dbReference type="GO" id="GO:0004596">
    <property type="term" value="F:protein-N-terminal amino-acid acetyltransferase activity"/>
    <property type="evidence" value="ECO:0007669"/>
    <property type="project" value="TreeGrafter"/>
</dbReference>
<keyword evidence="5" id="KW-1185">Reference proteome</keyword>
<evidence type="ECO:0000256" key="2">
    <source>
        <dbReference type="ARBA" id="ARBA00023315"/>
    </source>
</evidence>
<proteinExistence type="predicted"/>
<dbReference type="InterPro" id="IPR051646">
    <property type="entry name" value="NatB_acetyltransferase_subunit"/>
</dbReference>